<dbReference type="GO" id="GO:0022857">
    <property type="term" value="F:transmembrane transporter activity"/>
    <property type="evidence" value="ECO:0007669"/>
    <property type="project" value="InterPro"/>
</dbReference>
<evidence type="ECO:0000313" key="12">
    <source>
        <dbReference type="Proteomes" id="UP000315983"/>
    </source>
</evidence>
<dbReference type="InterPro" id="IPR005829">
    <property type="entry name" value="Sugar_transporter_CS"/>
</dbReference>
<feature type="transmembrane region" description="Helical" evidence="9">
    <location>
        <begin position="94"/>
        <end position="113"/>
    </location>
</feature>
<evidence type="ECO:0000256" key="9">
    <source>
        <dbReference type="SAM" id="Phobius"/>
    </source>
</evidence>
<dbReference type="InterPro" id="IPR036259">
    <property type="entry name" value="MFS_trans_sf"/>
</dbReference>
<dbReference type="GO" id="GO:0005886">
    <property type="term" value="C:plasma membrane"/>
    <property type="evidence" value="ECO:0007669"/>
    <property type="project" value="UniProtKB-SubCell"/>
</dbReference>
<evidence type="ECO:0000256" key="4">
    <source>
        <dbReference type="ARBA" id="ARBA00022475"/>
    </source>
</evidence>
<name>A0A542XSH4_SALAC</name>
<dbReference type="Gene3D" id="1.20.1250.20">
    <property type="entry name" value="MFS general substrate transporter like domains"/>
    <property type="match status" value="1"/>
</dbReference>
<feature type="domain" description="Major facilitator superfamily (MFS) profile" evidence="10">
    <location>
        <begin position="59"/>
        <end position="556"/>
    </location>
</feature>
<keyword evidence="6 9" id="KW-1133">Transmembrane helix</keyword>
<dbReference type="EMBL" id="VFOL01000001">
    <property type="protein sequence ID" value="TQL38785.1"/>
    <property type="molecule type" value="Genomic_DNA"/>
</dbReference>
<dbReference type="Proteomes" id="UP000315983">
    <property type="component" value="Unassembled WGS sequence"/>
</dbReference>
<comment type="caution">
    <text evidence="11">The sequence shown here is derived from an EMBL/GenBank/DDBJ whole genome shotgun (WGS) entry which is preliminary data.</text>
</comment>
<evidence type="ECO:0000256" key="7">
    <source>
        <dbReference type="ARBA" id="ARBA00023136"/>
    </source>
</evidence>
<evidence type="ECO:0000259" key="10">
    <source>
        <dbReference type="PROSITE" id="PS50850"/>
    </source>
</evidence>
<feature type="transmembrane region" description="Helical" evidence="9">
    <location>
        <begin position="313"/>
        <end position="338"/>
    </location>
</feature>
<evidence type="ECO:0000256" key="6">
    <source>
        <dbReference type="ARBA" id="ARBA00022989"/>
    </source>
</evidence>
<dbReference type="PANTHER" id="PTHR42718">
    <property type="entry name" value="MAJOR FACILITATOR SUPERFAMILY MULTIDRUG TRANSPORTER MFSC"/>
    <property type="match status" value="1"/>
</dbReference>
<gene>
    <name evidence="11" type="ORF">FB564_3998</name>
</gene>
<feature type="transmembrane region" description="Helical" evidence="9">
    <location>
        <begin position="350"/>
        <end position="371"/>
    </location>
</feature>
<dbReference type="AlphaFoldDB" id="A0A542XSH4"/>
<dbReference type="InterPro" id="IPR011701">
    <property type="entry name" value="MFS"/>
</dbReference>
<feature type="transmembrane region" description="Helical" evidence="9">
    <location>
        <begin position="404"/>
        <end position="428"/>
    </location>
</feature>
<feature type="transmembrane region" description="Helical" evidence="9">
    <location>
        <begin position="271"/>
        <end position="293"/>
    </location>
</feature>
<dbReference type="InterPro" id="IPR020846">
    <property type="entry name" value="MFS_dom"/>
</dbReference>
<protein>
    <submittedName>
        <fullName evidence="11">EmrB/QacA subfamily drug resistance transporter</fullName>
    </submittedName>
</protein>
<feature type="transmembrane region" description="Helical" evidence="9">
    <location>
        <begin position="535"/>
        <end position="555"/>
    </location>
</feature>
<evidence type="ECO:0000313" key="11">
    <source>
        <dbReference type="EMBL" id="TQL38785.1"/>
    </source>
</evidence>
<dbReference type="PROSITE" id="PS00216">
    <property type="entry name" value="SUGAR_TRANSPORT_1"/>
    <property type="match status" value="1"/>
</dbReference>
<feature type="transmembrane region" description="Helical" evidence="9">
    <location>
        <begin position="60"/>
        <end position="82"/>
    </location>
</feature>
<evidence type="ECO:0000256" key="5">
    <source>
        <dbReference type="ARBA" id="ARBA00022692"/>
    </source>
</evidence>
<keyword evidence="5 9" id="KW-0812">Transmembrane</keyword>
<comment type="similarity">
    <text evidence="2">Belongs to the major facilitator superfamily. EmrB family.</text>
</comment>
<proteinExistence type="inferred from homology"/>
<feature type="transmembrane region" description="Helical" evidence="9">
    <location>
        <begin position="154"/>
        <end position="175"/>
    </location>
</feature>
<dbReference type="InterPro" id="IPR004638">
    <property type="entry name" value="EmrB-like"/>
</dbReference>
<dbReference type="SUPFAM" id="SSF103473">
    <property type="entry name" value="MFS general substrate transporter"/>
    <property type="match status" value="1"/>
</dbReference>
<feature type="transmembrane region" description="Helical" evidence="9">
    <location>
        <begin position="378"/>
        <end position="398"/>
    </location>
</feature>
<accession>A0A542XSH4</accession>
<dbReference type="NCBIfam" id="TIGR00711">
    <property type="entry name" value="efflux_EmrB"/>
    <property type="match status" value="1"/>
</dbReference>
<feature type="transmembrane region" description="Helical" evidence="9">
    <location>
        <begin position="449"/>
        <end position="470"/>
    </location>
</feature>
<feature type="transmembrane region" description="Helical" evidence="9">
    <location>
        <begin position="214"/>
        <end position="235"/>
    </location>
</feature>
<evidence type="ECO:0000256" key="3">
    <source>
        <dbReference type="ARBA" id="ARBA00022448"/>
    </source>
</evidence>
<comment type="subcellular location">
    <subcellularLocation>
        <location evidence="1">Cell membrane</location>
        <topology evidence="1">Multi-pass membrane protein</topology>
    </subcellularLocation>
</comment>
<feature type="transmembrane region" description="Helical" evidence="9">
    <location>
        <begin position="182"/>
        <end position="202"/>
    </location>
</feature>
<feature type="transmembrane region" description="Helical" evidence="9">
    <location>
        <begin position="247"/>
        <end position="265"/>
    </location>
</feature>
<evidence type="ECO:0000256" key="2">
    <source>
        <dbReference type="ARBA" id="ARBA00008537"/>
    </source>
</evidence>
<feature type="transmembrane region" description="Helical" evidence="9">
    <location>
        <begin position="125"/>
        <end position="148"/>
    </location>
</feature>
<evidence type="ECO:0000256" key="1">
    <source>
        <dbReference type="ARBA" id="ARBA00004651"/>
    </source>
</evidence>
<feature type="region of interest" description="Disordered" evidence="8">
    <location>
        <begin position="1"/>
        <end position="30"/>
    </location>
</feature>
<reference evidence="11 12" key="1">
    <citation type="submission" date="2019-06" db="EMBL/GenBank/DDBJ databases">
        <title>Sequencing the genomes of 1000 actinobacteria strains.</title>
        <authorList>
            <person name="Klenk H.-P."/>
        </authorList>
    </citation>
    <scope>NUCLEOTIDE SEQUENCE [LARGE SCALE GENOMIC DNA]</scope>
    <source>
        <strain evidence="11 12">DSM 44819</strain>
    </source>
</reference>
<evidence type="ECO:0000256" key="8">
    <source>
        <dbReference type="SAM" id="MobiDB-lite"/>
    </source>
</evidence>
<keyword evidence="4" id="KW-1003">Cell membrane</keyword>
<dbReference type="Gene3D" id="1.20.1720.10">
    <property type="entry name" value="Multidrug resistance protein D"/>
    <property type="match status" value="1"/>
</dbReference>
<dbReference type="PANTHER" id="PTHR42718:SF9">
    <property type="entry name" value="MAJOR FACILITATOR SUPERFAMILY MULTIDRUG TRANSPORTER MFSC"/>
    <property type="match status" value="1"/>
</dbReference>
<dbReference type="PROSITE" id="PS50850">
    <property type="entry name" value="MFS"/>
    <property type="match status" value="1"/>
</dbReference>
<sequence length="561" mass="58868">MPSGGATARLTTRRSVPGGSGCAQSPAGRDGPAYRDLVGAAAEAETSEARPWTRAQKWTIVAAGLGVFITFHDVLVANVALPRIQSFYGLGESGLQWIVAAYSMGMAVAIMPAATMVDRFGRRRLFLTAVVVFSLASVTAGATSTFAAMLAARAVQGVASAVITVSALALVSATFPHKRQRFRALGLFAAVADIGLALGPPLGGYLAENASWRVVFFVNVPVAAVAVGLTLRYVAESRESTRRVVDLFGQLLFVVTVGAFTFAVIDGHDLGWGSPVILGTFALFATGLVAFIARELRSRSPMMDLRLFANRTYRLGIMAIFFGMFTVYGALLIVTQYFQNVRLYSPIEAGLLILPSSLASVALSPVAGFVAARRGPRLPALTGQFLVVSGLVVMVVGVSVSVPAVVVGFLLLGAGLSLIIAPVQGLALNSVPVERAGMASGIVATQRGLGSTAGYAVLGMIVAVWVGIALDSDLARTIPDRDERATVVARIVDNTNPNAFEAVVGPGRPIAHPDPDQVTKIRAVADRTFVRGMQLSLGSAALVALIILVILFRNFRASQDR</sequence>
<keyword evidence="7 9" id="KW-0472">Membrane</keyword>
<keyword evidence="3" id="KW-0813">Transport</keyword>
<organism evidence="11 12">
    <name type="scientific">Salinispora arenicola</name>
    <dbReference type="NCBI Taxonomy" id="168697"/>
    <lineage>
        <taxon>Bacteria</taxon>
        <taxon>Bacillati</taxon>
        <taxon>Actinomycetota</taxon>
        <taxon>Actinomycetes</taxon>
        <taxon>Micromonosporales</taxon>
        <taxon>Micromonosporaceae</taxon>
        <taxon>Salinispora</taxon>
    </lineage>
</organism>
<dbReference type="Pfam" id="PF07690">
    <property type="entry name" value="MFS_1"/>
    <property type="match status" value="1"/>
</dbReference>